<reference evidence="1 2" key="1">
    <citation type="submission" date="2020-08" db="EMBL/GenBank/DDBJ databases">
        <title>Genomic Encyclopedia of Type Strains, Phase IV (KMG-V): Genome sequencing to study the core and pangenomes of soil and plant-associated prokaryotes.</title>
        <authorList>
            <person name="Whitman W."/>
        </authorList>
    </citation>
    <scope>NUCLEOTIDE SEQUENCE [LARGE SCALE GENOMIC DNA]</scope>
    <source>
        <strain evidence="1 2">M2T3</strain>
    </source>
</reference>
<comment type="caution">
    <text evidence="1">The sequence shown here is derived from an EMBL/GenBank/DDBJ whole genome shotgun (WGS) entry which is preliminary data.</text>
</comment>
<dbReference type="EMBL" id="JACHCC010000002">
    <property type="protein sequence ID" value="MBB6498553.1"/>
    <property type="molecule type" value="Genomic_DNA"/>
</dbReference>
<proteinExistence type="predicted"/>
<dbReference type="Proteomes" id="UP000521017">
    <property type="component" value="Unassembled WGS sequence"/>
</dbReference>
<organism evidence="1 2">
    <name type="scientific">Pedobacter cryoconitis</name>
    <dbReference type="NCBI Taxonomy" id="188932"/>
    <lineage>
        <taxon>Bacteria</taxon>
        <taxon>Pseudomonadati</taxon>
        <taxon>Bacteroidota</taxon>
        <taxon>Sphingobacteriia</taxon>
        <taxon>Sphingobacteriales</taxon>
        <taxon>Sphingobacteriaceae</taxon>
        <taxon>Pedobacter</taxon>
    </lineage>
</organism>
<protein>
    <submittedName>
        <fullName evidence="1">Uncharacterized protein</fullName>
    </submittedName>
</protein>
<evidence type="ECO:0000313" key="2">
    <source>
        <dbReference type="Proteomes" id="UP000521017"/>
    </source>
</evidence>
<dbReference type="AlphaFoldDB" id="A0A7X0J031"/>
<gene>
    <name evidence="1" type="ORF">HDF25_000690</name>
</gene>
<dbReference type="RefSeq" id="WP_184622795.1">
    <property type="nucleotide sequence ID" value="NZ_JACHCC010000002.1"/>
</dbReference>
<evidence type="ECO:0000313" key="1">
    <source>
        <dbReference type="EMBL" id="MBB6498553.1"/>
    </source>
</evidence>
<name>A0A7X0J031_9SPHI</name>
<sequence>MIFLLPLSGSLFAQDDKGWFKRVDLGLEKSFYTDLSVYSAYWKTKSDCGFLLSGNTEFVIAKTFLTAPKVSVTYLVSNFLLARTDFSLYSDFKNTQPVITPKIGFTFFGLCFYYGRNISLNQTNFNSLGKNQFTIGVSAIPKIHLRFF</sequence>
<accession>A0A7X0J031</accession>